<keyword evidence="2" id="KW-0732">Signal</keyword>
<dbReference type="AlphaFoldDB" id="A0A8H6SQC5"/>
<reference evidence="3" key="1">
    <citation type="submission" date="2020-05" db="EMBL/GenBank/DDBJ databases">
        <title>Mycena genomes resolve the evolution of fungal bioluminescence.</title>
        <authorList>
            <person name="Tsai I.J."/>
        </authorList>
    </citation>
    <scope>NUCLEOTIDE SEQUENCE</scope>
    <source>
        <strain evidence="3">171206Taipei</strain>
    </source>
</reference>
<protein>
    <submittedName>
        <fullName evidence="3">Uncharacterized protein</fullName>
    </submittedName>
</protein>
<sequence>MSWSLAAEILVALSLILLGNASVINITLDDHSPQIIYPALLSSESRILCPSETSLSCSESFASQLFNGTSTTTTALVVVPFTGSAVYVTLWGQWRCHVCDINHVVPALALTNLSEGPHVLTMRGSANDSAVPIQLDFLIYTQNMESISGHLSRSARIGAIVGGVLGGLALIAASLFLGAISLRKRAQGKRRGSRALWLRQEWAERPSGIVMEGVEANTHK</sequence>
<evidence type="ECO:0000256" key="2">
    <source>
        <dbReference type="SAM" id="SignalP"/>
    </source>
</evidence>
<name>A0A8H6SQC5_9AGAR</name>
<feature type="chain" id="PRO_5034167756" evidence="2">
    <location>
        <begin position="22"/>
        <end position="220"/>
    </location>
</feature>
<comment type="caution">
    <text evidence="3">The sequence shown here is derived from an EMBL/GenBank/DDBJ whole genome shotgun (WGS) entry which is preliminary data.</text>
</comment>
<feature type="signal peptide" evidence="2">
    <location>
        <begin position="1"/>
        <end position="21"/>
    </location>
</feature>
<proteinExistence type="predicted"/>
<gene>
    <name evidence="3" type="ORF">MIND_00616800</name>
</gene>
<evidence type="ECO:0000313" key="4">
    <source>
        <dbReference type="Proteomes" id="UP000636479"/>
    </source>
</evidence>
<accession>A0A8H6SQC5</accession>
<feature type="transmembrane region" description="Helical" evidence="1">
    <location>
        <begin position="157"/>
        <end position="182"/>
    </location>
</feature>
<keyword evidence="1" id="KW-0472">Membrane</keyword>
<keyword evidence="1" id="KW-1133">Transmembrane helix</keyword>
<dbReference type="OrthoDB" id="3040497at2759"/>
<dbReference type="RefSeq" id="XP_037220840.1">
    <property type="nucleotide sequence ID" value="XM_037362919.1"/>
</dbReference>
<keyword evidence="1" id="KW-0812">Transmembrane</keyword>
<organism evidence="3 4">
    <name type="scientific">Mycena indigotica</name>
    <dbReference type="NCBI Taxonomy" id="2126181"/>
    <lineage>
        <taxon>Eukaryota</taxon>
        <taxon>Fungi</taxon>
        <taxon>Dikarya</taxon>
        <taxon>Basidiomycota</taxon>
        <taxon>Agaricomycotina</taxon>
        <taxon>Agaricomycetes</taxon>
        <taxon>Agaricomycetidae</taxon>
        <taxon>Agaricales</taxon>
        <taxon>Marasmiineae</taxon>
        <taxon>Mycenaceae</taxon>
        <taxon>Mycena</taxon>
    </lineage>
</organism>
<dbReference type="GeneID" id="59345435"/>
<dbReference type="EMBL" id="JACAZF010000005">
    <property type="protein sequence ID" value="KAF7303868.1"/>
    <property type="molecule type" value="Genomic_DNA"/>
</dbReference>
<evidence type="ECO:0000256" key="1">
    <source>
        <dbReference type="SAM" id="Phobius"/>
    </source>
</evidence>
<dbReference type="Proteomes" id="UP000636479">
    <property type="component" value="Unassembled WGS sequence"/>
</dbReference>
<evidence type="ECO:0000313" key="3">
    <source>
        <dbReference type="EMBL" id="KAF7303868.1"/>
    </source>
</evidence>
<keyword evidence="4" id="KW-1185">Reference proteome</keyword>